<dbReference type="InterPro" id="IPR011344">
    <property type="entry name" value="ssDNA-bd"/>
</dbReference>
<dbReference type="CDD" id="cd04496">
    <property type="entry name" value="SSB_OBF"/>
    <property type="match status" value="1"/>
</dbReference>
<dbReference type="EMBL" id="BLAP01000013">
    <property type="protein sequence ID" value="GET11644.1"/>
    <property type="molecule type" value="Genomic_DNA"/>
</dbReference>
<dbReference type="PROSITE" id="PS50935">
    <property type="entry name" value="SSB"/>
    <property type="match status" value="1"/>
</dbReference>
<proteinExistence type="inferred from homology"/>
<evidence type="ECO:0000256" key="3">
    <source>
        <dbReference type="PIRNR" id="PIRNR002070"/>
    </source>
</evidence>
<dbReference type="PANTHER" id="PTHR10302">
    <property type="entry name" value="SINGLE-STRANDED DNA-BINDING PROTEIN"/>
    <property type="match status" value="1"/>
</dbReference>
<sequence length="148" mass="16425">MINNVVLTGRLTKDIDLRYTQSGKAAGSFSLAVERNFTNQQGQRDADFINCQAWGKTAETMANYIHKGSLIGVEGRIQTRNYENKQGQRVYVTEVIVTNFTFLESKKSQGQGGQGYQQANSQSNQGYQDQAWGSGQSDIDIDDGDLPF</sequence>
<accession>A0A6F9Y257</accession>
<dbReference type="Proteomes" id="UP000494160">
    <property type="component" value="Unassembled WGS sequence"/>
</dbReference>
<organism evidence="5">
    <name type="scientific">Ligilactobacillus agilis</name>
    <dbReference type="NCBI Taxonomy" id="1601"/>
    <lineage>
        <taxon>Bacteria</taxon>
        <taxon>Bacillati</taxon>
        <taxon>Bacillota</taxon>
        <taxon>Bacilli</taxon>
        <taxon>Lactobacillales</taxon>
        <taxon>Lactobacillaceae</taxon>
        <taxon>Ligilactobacillus</taxon>
    </lineage>
</organism>
<gene>
    <name evidence="5" type="ORF">SN811_01440</name>
</gene>
<dbReference type="NCBIfam" id="TIGR00621">
    <property type="entry name" value="ssb"/>
    <property type="match status" value="1"/>
</dbReference>
<comment type="caution">
    <text evidence="5">The sequence shown here is derived from an EMBL/GenBank/DDBJ whole genome shotgun (WGS) entry which is preliminary data.</text>
</comment>
<feature type="compositionally biased region" description="Acidic residues" evidence="4">
    <location>
        <begin position="139"/>
        <end position="148"/>
    </location>
</feature>
<dbReference type="GO" id="GO:0009295">
    <property type="term" value="C:nucleoid"/>
    <property type="evidence" value="ECO:0007669"/>
    <property type="project" value="TreeGrafter"/>
</dbReference>
<dbReference type="GO" id="GO:0006260">
    <property type="term" value="P:DNA replication"/>
    <property type="evidence" value="ECO:0007669"/>
    <property type="project" value="InterPro"/>
</dbReference>
<evidence type="ECO:0000256" key="2">
    <source>
        <dbReference type="HAMAP-Rule" id="MF_00984"/>
    </source>
</evidence>
<feature type="region of interest" description="Disordered" evidence="4">
    <location>
        <begin position="107"/>
        <end position="148"/>
    </location>
</feature>
<dbReference type="Pfam" id="PF00436">
    <property type="entry name" value="SSB"/>
    <property type="match status" value="1"/>
</dbReference>
<keyword evidence="1 2" id="KW-0238">DNA-binding</keyword>
<reference evidence="5" key="1">
    <citation type="submission" date="2019-10" db="EMBL/GenBank/DDBJ databases">
        <title>Lactobacillus agilis SN811 Whole Genome Sequencing Project.</title>
        <authorList>
            <person name="Suzuki S."/>
            <person name="Endo A."/>
            <person name="Maeno S."/>
            <person name="Shiwa Y."/>
            <person name="Matsutani M."/>
            <person name="Kajikawa A."/>
        </authorList>
    </citation>
    <scope>NUCLEOTIDE SEQUENCE</scope>
    <source>
        <strain evidence="5">SN811</strain>
    </source>
</reference>
<feature type="compositionally biased region" description="Low complexity" evidence="4">
    <location>
        <begin position="116"/>
        <end position="138"/>
    </location>
</feature>
<dbReference type="InterPro" id="IPR012340">
    <property type="entry name" value="NA-bd_OB-fold"/>
</dbReference>
<dbReference type="InterPro" id="IPR000424">
    <property type="entry name" value="Primosome_PriB/ssb"/>
</dbReference>
<dbReference type="GO" id="GO:0003697">
    <property type="term" value="F:single-stranded DNA binding"/>
    <property type="evidence" value="ECO:0007669"/>
    <property type="project" value="UniProtKB-UniRule"/>
</dbReference>
<dbReference type="PANTHER" id="PTHR10302:SF27">
    <property type="entry name" value="SINGLE-STRANDED DNA-BINDING PROTEIN"/>
    <property type="match status" value="1"/>
</dbReference>
<dbReference type="SUPFAM" id="SSF50249">
    <property type="entry name" value="Nucleic acid-binding proteins"/>
    <property type="match status" value="1"/>
</dbReference>
<evidence type="ECO:0000256" key="4">
    <source>
        <dbReference type="SAM" id="MobiDB-lite"/>
    </source>
</evidence>
<protein>
    <recommendedName>
        <fullName evidence="2 3">Single-stranded DNA-binding protein</fullName>
        <shortName evidence="2">SSB</shortName>
    </recommendedName>
</protein>
<comment type="caution">
    <text evidence="2">Lacks conserved residue(s) required for the propagation of feature annotation.</text>
</comment>
<dbReference type="HAMAP" id="MF_00984">
    <property type="entry name" value="SSB"/>
    <property type="match status" value="1"/>
</dbReference>
<dbReference type="AlphaFoldDB" id="A0A6F9Y257"/>
<dbReference type="PIRSF" id="PIRSF002070">
    <property type="entry name" value="SSB"/>
    <property type="match status" value="1"/>
</dbReference>
<comment type="subunit">
    <text evidence="2">Homotetramer.</text>
</comment>
<evidence type="ECO:0000313" key="5">
    <source>
        <dbReference type="EMBL" id="GET11644.1"/>
    </source>
</evidence>
<dbReference type="Gene3D" id="2.40.50.140">
    <property type="entry name" value="Nucleic acid-binding proteins"/>
    <property type="match status" value="1"/>
</dbReference>
<evidence type="ECO:0000256" key="1">
    <source>
        <dbReference type="ARBA" id="ARBA00023125"/>
    </source>
</evidence>
<name>A0A6F9Y257_9LACO</name>